<gene>
    <name evidence="3" type="ORF">HINF_LOCUS25966</name>
    <name evidence="2" type="ORF">HINF_LOCUS27996</name>
</gene>
<reference evidence="3 4" key="2">
    <citation type="submission" date="2024-07" db="EMBL/GenBank/DDBJ databases">
        <authorList>
            <person name="Akdeniz Z."/>
        </authorList>
    </citation>
    <scope>NUCLEOTIDE SEQUENCE [LARGE SCALE GENOMIC DNA]</scope>
</reference>
<dbReference type="Proteomes" id="UP001642409">
    <property type="component" value="Unassembled WGS sequence"/>
</dbReference>
<proteinExistence type="predicted"/>
<comment type="caution">
    <text evidence="2">The sequence shown here is derived from an EMBL/GenBank/DDBJ whole genome shotgun (WGS) entry which is preliminary data.</text>
</comment>
<evidence type="ECO:0000313" key="2">
    <source>
        <dbReference type="EMBL" id="CAI9940351.1"/>
    </source>
</evidence>
<keyword evidence="1" id="KW-0472">Membrane</keyword>
<accession>A0AA86PJL5</accession>
<organism evidence="2">
    <name type="scientific">Hexamita inflata</name>
    <dbReference type="NCBI Taxonomy" id="28002"/>
    <lineage>
        <taxon>Eukaryota</taxon>
        <taxon>Metamonada</taxon>
        <taxon>Diplomonadida</taxon>
        <taxon>Hexamitidae</taxon>
        <taxon>Hexamitinae</taxon>
        <taxon>Hexamita</taxon>
    </lineage>
</organism>
<reference evidence="2" key="1">
    <citation type="submission" date="2023-06" db="EMBL/GenBank/DDBJ databases">
        <authorList>
            <person name="Kurt Z."/>
        </authorList>
    </citation>
    <scope>NUCLEOTIDE SEQUENCE</scope>
</reference>
<evidence type="ECO:0000313" key="4">
    <source>
        <dbReference type="Proteomes" id="UP001642409"/>
    </source>
</evidence>
<keyword evidence="1" id="KW-0812">Transmembrane</keyword>
<sequence>MKPDEIVNVQCIILCLLDLVTTVSFQMQFDQKYIKIIYYITQSYLELQEILTQIDIFTDYIVQYIQHYSIDQKLSIKQTVNIQFIQFSSLPIYISYFTAYQVSANTLLFKEDIVNYNAFELTIRLEFNVVMLSYILRSNTEVFANRLASTFEKLEIMFCSRLQLIVAMLFARNVALLDIRWSKTEVLVIKFQSALEQLDMIQFSRFVEFAIKLLFRLEIYKFS</sequence>
<evidence type="ECO:0000256" key="1">
    <source>
        <dbReference type="SAM" id="Phobius"/>
    </source>
</evidence>
<feature type="transmembrane region" description="Helical" evidence="1">
    <location>
        <begin position="6"/>
        <end position="25"/>
    </location>
</feature>
<dbReference type="AlphaFoldDB" id="A0AA86PJL5"/>
<evidence type="ECO:0000313" key="3">
    <source>
        <dbReference type="EMBL" id="CAL6017388.1"/>
    </source>
</evidence>
<keyword evidence="4" id="KW-1185">Reference proteome</keyword>
<name>A0AA86PJL5_9EUKA</name>
<dbReference type="EMBL" id="CATOUU010000675">
    <property type="protein sequence ID" value="CAI9940351.1"/>
    <property type="molecule type" value="Genomic_DNA"/>
</dbReference>
<dbReference type="EMBL" id="CAXDID020000078">
    <property type="protein sequence ID" value="CAL6017388.1"/>
    <property type="molecule type" value="Genomic_DNA"/>
</dbReference>
<keyword evidence="1" id="KW-1133">Transmembrane helix</keyword>
<protein>
    <submittedName>
        <fullName evidence="3">Hypothetical_protein</fullName>
    </submittedName>
</protein>